<dbReference type="AlphaFoldDB" id="A0AA42IZS1"/>
<feature type="signal peptide" evidence="5">
    <location>
        <begin position="1"/>
        <end position="26"/>
    </location>
</feature>
<evidence type="ECO:0000259" key="6">
    <source>
        <dbReference type="Pfam" id="PF00496"/>
    </source>
</evidence>
<evidence type="ECO:0000256" key="3">
    <source>
        <dbReference type="ARBA" id="ARBA00022729"/>
    </source>
</evidence>
<evidence type="ECO:0000313" key="8">
    <source>
        <dbReference type="Proteomes" id="UP001169242"/>
    </source>
</evidence>
<dbReference type="InterPro" id="IPR039424">
    <property type="entry name" value="SBP_5"/>
</dbReference>
<feature type="domain" description="Solute-binding protein family 5" evidence="6">
    <location>
        <begin position="124"/>
        <end position="500"/>
    </location>
</feature>
<evidence type="ECO:0000313" key="7">
    <source>
        <dbReference type="EMBL" id="MDA3730670.1"/>
    </source>
</evidence>
<comment type="similarity">
    <text evidence="1">Belongs to the bacterial solute-binding protein 5 family.</text>
</comment>
<dbReference type="InterPro" id="IPR030678">
    <property type="entry name" value="Peptide/Ni-bd"/>
</dbReference>
<evidence type="ECO:0000256" key="5">
    <source>
        <dbReference type="SAM" id="SignalP"/>
    </source>
</evidence>
<keyword evidence="2" id="KW-0813">Transport</keyword>
<dbReference type="EMBL" id="JAQIFT010000016">
    <property type="protein sequence ID" value="MDA3730670.1"/>
    <property type="molecule type" value="Genomic_DNA"/>
</dbReference>
<feature type="compositionally biased region" description="Polar residues" evidence="4">
    <location>
        <begin position="28"/>
        <end position="40"/>
    </location>
</feature>
<gene>
    <name evidence="7" type="ORF">PBV87_04045</name>
</gene>
<dbReference type="GO" id="GO:1904680">
    <property type="term" value="F:peptide transmembrane transporter activity"/>
    <property type="evidence" value="ECO:0007669"/>
    <property type="project" value="TreeGrafter"/>
</dbReference>
<comment type="caution">
    <text evidence="7">The sequence shown here is derived from an EMBL/GenBank/DDBJ whole genome shotgun (WGS) entry which is preliminary data.</text>
</comment>
<dbReference type="Gene3D" id="3.40.190.10">
    <property type="entry name" value="Periplasmic binding protein-like II"/>
    <property type="match status" value="1"/>
</dbReference>
<keyword evidence="8" id="KW-1185">Reference proteome</keyword>
<dbReference type="PIRSF" id="PIRSF002741">
    <property type="entry name" value="MppA"/>
    <property type="match status" value="1"/>
</dbReference>
<dbReference type="GO" id="GO:0043190">
    <property type="term" value="C:ATP-binding cassette (ABC) transporter complex"/>
    <property type="evidence" value="ECO:0007669"/>
    <property type="project" value="InterPro"/>
</dbReference>
<organism evidence="7 8">
    <name type="scientific">Holtiella tumoricola</name>
    <dbReference type="NCBI Taxonomy" id="3018743"/>
    <lineage>
        <taxon>Bacteria</taxon>
        <taxon>Bacillati</taxon>
        <taxon>Bacillota</taxon>
        <taxon>Clostridia</taxon>
        <taxon>Lachnospirales</taxon>
        <taxon>Cellulosilyticaceae</taxon>
        <taxon>Holtiella</taxon>
    </lineage>
</organism>
<dbReference type="Gene3D" id="3.90.76.10">
    <property type="entry name" value="Dipeptide-binding Protein, Domain 1"/>
    <property type="match status" value="1"/>
</dbReference>
<proteinExistence type="inferred from homology"/>
<dbReference type="RefSeq" id="WP_271011233.1">
    <property type="nucleotide sequence ID" value="NZ_JAQIFT010000016.1"/>
</dbReference>
<feature type="compositionally biased region" description="Basic and acidic residues" evidence="4">
    <location>
        <begin position="44"/>
        <end position="54"/>
    </location>
</feature>
<dbReference type="PANTHER" id="PTHR30290:SF9">
    <property type="entry name" value="OLIGOPEPTIDE-BINDING PROTEIN APPA"/>
    <property type="match status" value="1"/>
</dbReference>
<accession>A0AA42IZS1</accession>
<evidence type="ECO:0000256" key="2">
    <source>
        <dbReference type="ARBA" id="ARBA00022448"/>
    </source>
</evidence>
<dbReference type="Proteomes" id="UP001169242">
    <property type="component" value="Unassembled WGS sequence"/>
</dbReference>
<dbReference type="GO" id="GO:0042597">
    <property type="term" value="C:periplasmic space"/>
    <property type="evidence" value="ECO:0007669"/>
    <property type="project" value="UniProtKB-ARBA"/>
</dbReference>
<dbReference type="PROSITE" id="PS51257">
    <property type="entry name" value="PROKAR_LIPOPROTEIN"/>
    <property type="match status" value="1"/>
</dbReference>
<protein>
    <submittedName>
        <fullName evidence="7">ABC transporter substrate-binding protein</fullName>
    </submittedName>
</protein>
<reference evidence="7" key="1">
    <citation type="journal article" date="2023" name="Int. J. Syst. Evol. Microbiol.">
        <title>&lt;i&gt;Holtiella tumoricola&lt;/i&gt; gen. nov. sp. nov., isolated from a human clinical sample.</title>
        <authorList>
            <person name="Allen-Vercoe E."/>
            <person name="Daigneault M.C."/>
            <person name="Vancuren S.J."/>
            <person name="Cochrane K."/>
            <person name="O'Neal L.L."/>
            <person name="Sankaranarayanan K."/>
            <person name="Lawson P.A."/>
        </authorList>
    </citation>
    <scope>NUCLEOTIDE SEQUENCE</scope>
    <source>
        <strain evidence="7">CC70A</strain>
    </source>
</reference>
<name>A0AA42IZS1_9FIRM</name>
<keyword evidence="3 5" id="KW-0732">Signal</keyword>
<dbReference type="CDD" id="cd00995">
    <property type="entry name" value="PBP2_NikA_DppA_OppA_like"/>
    <property type="match status" value="1"/>
</dbReference>
<dbReference type="PANTHER" id="PTHR30290">
    <property type="entry name" value="PERIPLASMIC BINDING COMPONENT OF ABC TRANSPORTER"/>
    <property type="match status" value="1"/>
</dbReference>
<dbReference type="SUPFAM" id="SSF53850">
    <property type="entry name" value="Periplasmic binding protein-like II"/>
    <property type="match status" value="1"/>
</dbReference>
<sequence length="584" mass="64239">MKKFAKKFVVLSLATGLAATSLVACSNGNDSQTTPEGQNQSTENKTDDKKEETSKSKYTTAVVASLEMNGVFSPFFATTGYDMGVAEMVVAPLIKADRNAQPQSELAEFAIEEVKGDDGVVTETVYTFTLKDGVTFSDGKPVTADDIIFTYKVLADPSYDGPSTFVTLPVVGLEEYAKGDATEISGIEKVDDKTVKVTLKGIDPAAIWKLGGVAVAPQHYYGVDDSGKEYAKGDLTVVKARNAKPMGAGAYTFGSFENNVVTLNANESYFKGAPATPTIKYQVTAESNKLEGLKLGEFDISDPSASVEMVKNVEDAGLEYRLVDNLGYGYIGMNAERITDVNVRKGLMHLMNRRPAVESYYGELATVIERPMSQVSWAYPEGATEYYGFDPAKALEYFTAAGYTQVDKNGKPSLEKDGKQLRIEVGIPGGGTMDHPTAPVLTQMKTEMEKIGAVLEIADTDGTVFFDRLNQSDWDMWVAAWGATVDPDMYQVYHSEGPSNHYKVKNADLDQLIVDARLTNDIEERKECYSKALDIIMDEAVEMPVYQRKNMYVFNQEIVDMDSLPKDMTPYYTYFAEVESFRLK</sequence>
<dbReference type="GO" id="GO:0015833">
    <property type="term" value="P:peptide transport"/>
    <property type="evidence" value="ECO:0007669"/>
    <property type="project" value="TreeGrafter"/>
</dbReference>
<evidence type="ECO:0000256" key="4">
    <source>
        <dbReference type="SAM" id="MobiDB-lite"/>
    </source>
</evidence>
<dbReference type="Pfam" id="PF00496">
    <property type="entry name" value="SBP_bac_5"/>
    <property type="match status" value="1"/>
</dbReference>
<feature type="chain" id="PRO_5041391149" evidence="5">
    <location>
        <begin position="27"/>
        <end position="584"/>
    </location>
</feature>
<evidence type="ECO:0000256" key="1">
    <source>
        <dbReference type="ARBA" id="ARBA00005695"/>
    </source>
</evidence>
<dbReference type="InterPro" id="IPR000914">
    <property type="entry name" value="SBP_5_dom"/>
</dbReference>
<feature type="region of interest" description="Disordered" evidence="4">
    <location>
        <begin position="28"/>
        <end position="54"/>
    </location>
</feature>
<dbReference type="Gene3D" id="3.10.105.10">
    <property type="entry name" value="Dipeptide-binding Protein, Domain 3"/>
    <property type="match status" value="1"/>
</dbReference>